<keyword evidence="4 7" id="KW-0472">Membrane</keyword>
<comment type="subcellular location">
    <subcellularLocation>
        <location evidence="1">Membrane</location>
        <topology evidence="1">Multi-pass membrane protein</topology>
    </subcellularLocation>
</comment>
<evidence type="ECO:0000256" key="7">
    <source>
        <dbReference type="SAM" id="Phobius"/>
    </source>
</evidence>
<feature type="transmembrane region" description="Helical" evidence="7">
    <location>
        <begin position="223"/>
        <end position="247"/>
    </location>
</feature>
<accession>A0A319EXM9</accession>
<evidence type="ECO:0000313" key="10">
    <source>
        <dbReference type="Proteomes" id="UP000248423"/>
    </source>
</evidence>
<feature type="transmembrane region" description="Helical" evidence="7">
    <location>
        <begin position="61"/>
        <end position="81"/>
    </location>
</feature>
<dbReference type="InterPro" id="IPR049326">
    <property type="entry name" value="Rhodopsin_dom_fungi"/>
</dbReference>
<feature type="region of interest" description="Disordered" evidence="6">
    <location>
        <begin position="297"/>
        <end position="398"/>
    </location>
</feature>
<protein>
    <recommendedName>
        <fullName evidence="8">Rhodopsin domain-containing protein</fullName>
    </recommendedName>
</protein>
<comment type="similarity">
    <text evidence="5">Belongs to the SAT4 family.</text>
</comment>
<keyword evidence="3 7" id="KW-1133">Transmembrane helix</keyword>
<feature type="compositionally biased region" description="Polar residues" evidence="6">
    <location>
        <begin position="356"/>
        <end position="372"/>
    </location>
</feature>
<dbReference type="PANTHER" id="PTHR33048:SF163">
    <property type="entry name" value="INTEGRAL MEMBRANE PROTEIN (AFU_ORTHOLOGUE AFUA_8G05510)"/>
    <property type="match status" value="1"/>
</dbReference>
<feature type="domain" description="Rhodopsin" evidence="8">
    <location>
        <begin position="45"/>
        <end position="287"/>
    </location>
</feature>
<feature type="transmembrane region" description="Helical" evidence="7">
    <location>
        <begin position="142"/>
        <end position="162"/>
    </location>
</feature>
<dbReference type="AlphaFoldDB" id="A0A319EXM9"/>
<feature type="transmembrane region" description="Helical" evidence="7">
    <location>
        <begin position="30"/>
        <end position="49"/>
    </location>
</feature>
<dbReference type="InterPro" id="IPR052337">
    <property type="entry name" value="SAT4-like"/>
</dbReference>
<evidence type="ECO:0000256" key="6">
    <source>
        <dbReference type="SAM" id="MobiDB-lite"/>
    </source>
</evidence>
<reference evidence="9 10" key="1">
    <citation type="submission" date="2018-02" db="EMBL/GenBank/DDBJ databases">
        <title>The genomes of Aspergillus section Nigri reveals drivers in fungal speciation.</title>
        <authorList>
            <consortium name="DOE Joint Genome Institute"/>
            <person name="Vesth T.C."/>
            <person name="Nybo J."/>
            <person name="Theobald S."/>
            <person name="Brandl J."/>
            <person name="Frisvad J.C."/>
            <person name="Nielsen K.F."/>
            <person name="Lyhne E.K."/>
            <person name="Kogle M.E."/>
            <person name="Kuo A."/>
            <person name="Riley R."/>
            <person name="Clum A."/>
            <person name="Nolan M."/>
            <person name="Lipzen A."/>
            <person name="Salamov A."/>
            <person name="Henrissat B."/>
            <person name="Wiebenga A."/>
            <person name="De vries R.P."/>
            <person name="Grigoriev I.V."/>
            <person name="Mortensen U.H."/>
            <person name="Andersen M.R."/>
            <person name="Baker S.E."/>
        </authorList>
    </citation>
    <scope>NUCLEOTIDE SEQUENCE [LARGE SCALE GENOMIC DNA]</scope>
    <source>
        <strain evidence="9 10">CBS 121057</strain>
    </source>
</reference>
<organism evidence="9 10">
    <name type="scientific">Aspergillus sclerotiicarbonarius (strain CBS 121057 / IBT 28362)</name>
    <dbReference type="NCBI Taxonomy" id="1448318"/>
    <lineage>
        <taxon>Eukaryota</taxon>
        <taxon>Fungi</taxon>
        <taxon>Dikarya</taxon>
        <taxon>Ascomycota</taxon>
        <taxon>Pezizomycotina</taxon>
        <taxon>Eurotiomycetes</taxon>
        <taxon>Eurotiomycetidae</taxon>
        <taxon>Eurotiales</taxon>
        <taxon>Aspergillaceae</taxon>
        <taxon>Aspergillus</taxon>
        <taxon>Aspergillus subgen. Circumdati</taxon>
    </lineage>
</organism>
<evidence type="ECO:0000259" key="8">
    <source>
        <dbReference type="Pfam" id="PF20684"/>
    </source>
</evidence>
<sequence>MALDPAIIAVFGEPPDNVNLAATQVPRDNAAVITMFCLGFVAVVLRFITRLALRNPFRVDDWLILVSLVFVGAMAGLSIAGGTFGAGQHVWAETLPGLTTIFKILFTYTFVYAAGCSAYKLSILCFYRRVFVVIHQDLSFRLPILLGFALALSYPVIVWVAMGNGCRPLSYFWNQFSGASGTCIQTDTFFLATAIINMVNDMVVLAVPFPQIAKLQMNPRKKLAVCAILALGSFVCVASAVRIYVLYQFTQARDVTWMMGPVFIWSSIEPSVAIVCACLPHLAPLARLAHLQLLSSRGDKSGRPTSPSVPWRSRGSGDPNLPPTDSRLSQLERSWDLATGRSHRPGWETSEDEIGLTNQVTRSMAAHSQRSLESAPEDPLAGHSIVVESSLEQSVSNR</sequence>
<evidence type="ECO:0000256" key="2">
    <source>
        <dbReference type="ARBA" id="ARBA00022692"/>
    </source>
</evidence>
<dbReference type="STRING" id="1448318.A0A319EXM9"/>
<dbReference type="VEuPathDB" id="FungiDB:BO78DRAFT_367638"/>
<dbReference type="Pfam" id="PF20684">
    <property type="entry name" value="Fung_rhodopsin"/>
    <property type="match status" value="1"/>
</dbReference>
<dbReference type="PANTHER" id="PTHR33048">
    <property type="entry name" value="PTH11-LIKE INTEGRAL MEMBRANE PROTEIN (AFU_ORTHOLOGUE AFUA_5G11245)"/>
    <property type="match status" value="1"/>
</dbReference>
<name>A0A319EXM9_ASPSB</name>
<dbReference type="EMBL" id="KZ826345">
    <property type="protein sequence ID" value="PYI06949.1"/>
    <property type="molecule type" value="Genomic_DNA"/>
</dbReference>
<evidence type="ECO:0000256" key="3">
    <source>
        <dbReference type="ARBA" id="ARBA00022989"/>
    </source>
</evidence>
<evidence type="ECO:0000256" key="1">
    <source>
        <dbReference type="ARBA" id="ARBA00004141"/>
    </source>
</evidence>
<proteinExistence type="inferred from homology"/>
<keyword evidence="2 7" id="KW-0812">Transmembrane</keyword>
<keyword evidence="10" id="KW-1185">Reference proteome</keyword>
<dbReference type="GO" id="GO:0016020">
    <property type="term" value="C:membrane"/>
    <property type="evidence" value="ECO:0007669"/>
    <property type="project" value="UniProtKB-SubCell"/>
</dbReference>
<evidence type="ECO:0000256" key="4">
    <source>
        <dbReference type="ARBA" id="ARBA00023136"/>
    </source>
</evidence>
<feature type="transmembrane region" description="Helical" evidence="7">
    <location>
        <begin position="189"/>
        <end position="211"/>
    </location>
</feature>
<gene>
    <name evidence="9" type="ORF">BO78DRAFT_367638</name>
</gene>
<dbReference type="Proteomes" id="UP000248423">
    <property type="component" value="Unassembled WGS sequence"/>
</dbReference>
<evidence type="ECO:0000313" key="9">
    <source>
        <dbReference type="EMBL" id="PYI06949.1"/>
    </source>
</evidence>
<feature type="transmembrane region" description="Helical" evidence="7">
    <location>
        <begin position="262"/>
        <end position="283"/>
    </location>
</feature>
<evidence type="ECO:0000256" key="5">
    <source>
        <dbReference type="ARBA" id="ARBA00038359"/>
    </source>
</evidence>
<feature type="transmembrane region" description="Helical" evidence="7">
    <location>
        <begin position="101"/>
        <end position="121"/>
    </location>
</feature>
<dbReference type="OrthoDB" id="5329176at2759"/>